<dbReference type="EC" id="2.4.-.-" evidence="3"/>
<dbReference type="CDD" id="cd03821">
    <property type="entry name" value="GT4_Bme6-like"/>
    <property type="match status" value="1"/>
</dbReference>
<dbReference type="Gene3D" id="3.40.50.2000">
    <property type="entry name" value="Glycogen Phosphorylase B"/>
    <property type="match status" value="2"/>
</dbReference>
<dbReference type="PANTHER" id="PTHR45947:SF3">
    <property type="entry name" value="SULFOQUINOVOSYL TRANSFERASE SQD2"/>
    <property type="match status" value="1"/>
</dbReference>
<protein>
    <submittedName>
        <fullName evidence="3">Glycosyltransferase</fullName>
        <ecNumber evidence="3">2.4.-.-</ecNumber>
    </submittedName>
</protein>
<dbReference type="InterPro" id="IPR028098">
    <property type="entry name" value="Glyco_trans_4-like_N"/>
</dbReference>
<dbReference type="Proteomes" id="UP000813215">
    <property type="component" value="Unassembled WGS sequence"/>
</dbReference>
<dbReference type="SUPFAM" id="SSF53756">
    <property type="entry name" value="UDP-Glycosyltransferase/glycogen phosphorylase"/>
    <property type="match status" value="1"/>
</dbReference>
<evidence type="ECO:0000313" key="4">
    <source>
        <dbReference type="Proteomes" id="UP000813215"/>
    </source>
</evidence>
<reference evidence="3" key="1">
    <citation type="submission" date="2021-05" db="EMBL/GenBank/DDBJ databases">
        <authorList>
            <person name="Pietrasiak N."/>
            <person name="Ward R."/>
            <person name="Stajich J.E."/>
            <person name="Kurbessoian T."/>
        </authorList>
    </citation>
    <scope>NUCLEOTIDE SEQUENCE</scope>
    <source>
        <strain evidence="3">HA4357-MV3</strain>
    </source>
</reference>
<dbReference type="Pfam" id="PF13579">
    <property type="entry name" value="Glyco_trans_4_4"/>
    <property type="match status" value="1"/>
</dbReference>
<dbReference type="PANTHER" id="PTHR45947">
    <property type="entry name" value="SULFOQUINOVOSYL TRANSFERASE SQD2"/>
    <property type="match status" value="1"/>
</dbReference>
<keyword evidence="3" id="KW-0808">Transferase</keyword>
<reference evidence="3" key="2">
    <citation type="journal article" date="2022" name="Microbiol. Resour. Announc.">
        <title>Metagenome Sequencing to Explore Phylogenomics of Terrestrial Cyanobacteria.</title>
        <authorList>
            <person name="Ward R.D."/>
            <person name="Stajich J.E."/>
            <person name="Johansen J.R."/>
            <person name="Huntemann M."/>
            <person name="Clum A."/>
            <person name="Foster B."/>
            <person name="Foster B."/>
            <person name="Roux S."/>
            <person name="Palaniappan K."/>
            <person name="Varghese N."/>
            <person name="Mukherjee S."/>
            <person name="Reddy T.B.K."/>
            <person name="Daum C."/>
            <person name="Copeland A."/>
            <person name="Chen I.A."/>
            <person name="Ivanova N.N."/>
            <person name="Kyrpides N.C."/>
            <person name="Shapiro N."/>
            <person name="Eloe-Fadrosh E.A."/>
            <person name="Pietrasiak N."/>
        </authorList>
    </citation>
    <scope>NUCLEOTIDE SEQUENCE</scope>
    <source>
        <strain evidence="3">HA4357-MV3</strain>
    </source>
</reference>
<comment type="caution">
    <text evidence="3">The sequence shown here is derived from an EMBL/GenBank/DDBJ whole genome shotgun (WGS) entry which is preliminary data.</text>
</comment>
<accession>A0A9E3H7L0</accession>
<feature type="domain" description="Glycosyl transferase family 1" evidence="1">
    <location>
        <begin position="205"/>
        <end position="365"/>
    </location>
</feature>
<name>A0A9E3H7L0_9NOST</name>
<evidence type="ECO:0000259" key="1">
    <source>
        <dbReference type="Pfam" id="PF00534"/>
    </source>
</evidence>
<proteinExistence type="predicted"/>
<evidence type="ECO:0000313" key="3">
    <source>
        <dbReference type="EMBL" id="MBW4432167.1"/>
    </source>
</evidence>
<organism evidence="3 4">
    <name type="scientific">Pelatocladus maniniholoensis HA4357-MV3</name>
    <dbReference type="NCBI Taxonomy" id="1117104"/>
    <lineage>
        <taxon>Bacteria</taxon>
        <taxon>Bacillati</taxon>
        <taxon>Cyanobacteriota</taxon>
        <taxon>Cyanophyceae</taxon>
        <taxon>Nostocales</taxon>
        <taxon>Nostocaceae</taxon>
        <taxon>Pelatocladus</taxon>
    </lineage>
</organism>
<feature type="domain" description="Glycosyltransferase subfamily 4-like N-terminal" evidence="2">
    <location>
        <begin position="15"/>
        <end position="185"/>
    </location>
</feature>
<dbReference type="InterPro" id="IPR050194">
    <property type="entry name" value="Glycosyltransferase_grp1"/>
</dbReference>
<dbReference type="Pfam" id="PF00534">
    <property type="entry name" value="Glycos_transf_1"/>
    <property type="match status" value="1"/>
</dbReference>
<dbReference type="GO" id="GO:0016757">
    <property type="term" value="F:glycosyltransferase activity"/>
    <property type="evidence" value="ECO:0007669"/>
    <property type="project" value="UniProtKB-KW"/>
</dbReference>
<evidence type="ECO:0000259" key="2">
    <source>
        <dbReference type="Pfam" id="PF13579"/>
    </source>
</evidence>
<keyword evidence="3" id="KW-0328">Glycosyltransferase</keyword>
<dbReference type="EMBL" id="JAHHHW010000081">
    <property type="protein sequence ID" value="MBW4432167.1"/>
    <property type="molecule type" value="Genomic_DNA"/>
</dbReference>
<sequence>MKVLHIIPSVSPTLGGPTEVVLNLVKALRECGVDTEIVTTNDNGSNQLLDVPLNQRVEYQQVPVWFLPRFTPRMKEFIFSPALTRWLWLHIKDYDILDIHYLFSYASSCAGAIARWQGIPYTVRTMGQLEPWALSQSRLKKQIYTFLTERHNLNRAAAIHCTSTSEAKDVRNFGITSPTVTLPLGVNQPIYLPDAKQKLHHLYEIPIETPVVLFLSRLHYKKRPDLLMRSLGQLAAQNHNFHLILAGTGETDYVEELKNLMTSLGLTSHISFAGFVKGTDKQLLLQGCDIFVLPSFSENFGIAVAEAMVVGLPVIVTPGVQIAPEIAEAKAGLVVEGEVDALANAIAQLLTSAKLRQQLGENGKNLANSRYSWNAIAQNLSCAYDAILAHQ</sequence>
<dbReference type="AlphaFoldDB" id="A0A9E3H7L0"/>
<gene>
    <name evidence="3" type="ORF">KME28_10650</name>
</gene>
<dbReference type="InterPro" id="IPR001296">
    <property type="entry name" value="Glyco_trans_1"/>
</dbReference>